<feature type="domain" description="RNA polymerase sigma factor 70 region 4 type 2" evidence="7">
    <location>
        <begin position="124"/>
        <end position="172"/>
    </location>
</feature>
<keyword evidence="2" id="KW-0805">Transcription regulation</keyword>
<evidence type="ECO:0000256" key="1">
    <source>
        <dbReference type="ARBA" id="ARBA00010641"/>
    </source>
</evidence>
<dbReference type="GO" id="GO:0003677">
    <property type="term" value="F:DNA binding"/>
    <property type="evidence" value="ECO:0007669"/>
    <property type="project" value="UniProtKB-KW"/>
</dbReference>
<dbReference type="EMBL" id="JAALFE010000004">
    <property type="protein sequence ID" value="NGQ90458.1"/>
    <property type="molecule type" value="Genomic_DNA"/>
</dbReference>
<accession>A0A6M1TQI2</accession>
<dbReference type="PANTHER" id="PTHR43133">
    <property type="entry name" value="RNA POLYMERASE ECF-TYPE SIGMA FACTO"/>
    <property type="match status" value="1"/>
</dbReference>
<dbReference type="Gene3D" id="1.10.10.10">
    <property type="entry name" value="Winged helix-like DNA-binding domain superfamily/Winged helix DNA-binding domain"/>
    <property type="match status" value="1"/>
</dbReference>
<comment type="similarity">
    <text evidence="1">Belongs to the sigma-70 factor family. ECF subfamily.</text>
</comment>
<gene>
    <name evidence="8" type="ORF">G5V65_06080</name>
</gene>
<dbReference type="InterPro" id="IPR013324">
    <property type="entry name" value="RNA_pol_sigma_r3/r4-like"/>
</dbReference>
<evidence type="ECO:0000313" key="9">
    <source>
        <dbReference type="Proteomes" id="UP000474758"/>
    </source>
</evidence>
<keyword evidence="5" id="KW-0804">Transcription</keyword>
<evidence type="ECO:0000256" key="3">
    <source>
        <dbReference type="ARBA" id="ARBA00023082"/>
    </source>
</evidence>
<dbReference type="GO" id="GO:0006352">
    <property type="term" value="P:DNA-templated transcription initiation"/>
    <property type="evidence" value="ECO:0007669"/>
    <property type="project" value="InterPro"/>
</dbReference>
<evidence type="ECO:0000313" key="8">
    <source>
        <dbReference type="EMBL" id="NGQ90458.1"/>
    </source>
</evidence>
<dbReference type="Pfam" id="PF08281">
    <property type="entry name" value="Sigma70_r4_2"/>
    <property type="match status" value="1"/>
</dbReference>
<feature type="domain" description="RNA polymerase sigma-70 region 2" evidence="6">
    <location>
        <begin position="48"/>
        <end position="94"/>
    </location>
</feature>
<evidence type="ECO:0000256" key="5">
    <source>
        <dbReference type="ARBA" id="ARBA00023163"/>
    </source>
</evidence>
<keyword evidence="9" id="KW-1185">Reference proteome</keyword>
<dbReference type="InterPro" id="IPR036388">
    <property type="entry name" value="WH-like_DNA-bd_sf"/>
</dbReference>
<dbReference type="InterPro" id="IPR007627">
    <property type="entry name" value="RNA_pol_sigma70_r2"/>
</dbReference>
<evidence type="ECO:0000256" key="4">
    <source>
        <dbReference type="ARBA" id="ARBA00023125"/>
    </source>
</evidence>
<dbReference type="SUPFAM" id="SSF88946">
    <property type="entry name" value="Sigma2 domain of RNA polymerase sigma factors"/>
    <property type="match status" value="1"/>
</dbReference>
<dbReference type="NCBIfam" id="NF009165">
    <property type="entry name" value="PRK12512.1"/>
    <property type="match status" value="1"/>
</dbReference>
<dbReference type="Gene3D" id="1.10.1740.10">
    <property type="match status" value="1"/>
</dbReference>
<comment type="caution">
    <text evidence="8">The sequence shown here is derived from an EMBL/GenBank/DDBJ whole genome shotgun (WGS) entry which is preliminary data.</text>
</comment>
<reference evidence="8 9" key="1">
    <citation type="submission" date="2020-02" db="EMBL/GenBank/DDBJ databases">
        <title>Rhodobacter translucens sp. nov., a novel bacterium isolated from activated sludge.</title>
        <authorList>
            <person name="Liu J."/>
        </authorList>
    </citation>
    <scope>NUCLEOTIDE SEQUENCE [LARGE SCALE GENOMIC DNA]</scope>
    <source>
        <strain evidence="8 9">HX-7-19</strain>
    </source>
</reference>
<dbReference type="RefSeq" id="WP_165047916.1">
    <property type="nucleotide sequence ID" value="NZ_JAALFE010000004.1"/>
</dbReference>
<name>A0A6M1TQI2_9RHOB</name>
<dbReference type="InterPro" id="IPR013325">
    <property type="entry name" value="RNA_pol_sigma_r2"/>
</dbReference>
<organism evidence="8 9">
    <name type="scientific">Paragemmobacter kunshanensis</name>
    <dbReference type="NCBI Taxonomy" id="2583234"/>
    <lineage>
        <taxon>Bacteria</taxon>
        <taxon>Pseudomonadati</taxon>
        <taxon>Pseudomonadota</taxon>
        <taxon>Alphaproteobacteria</taxon>
        <taxon>Rhodobacterales</taxon>
        <taxon>Paracoccaceae</taxon>
        <taxon>Paragemmobacter</taxon>
    </lineage>
</organism>
<evidence type="ECO:0000259" key="6">
    <source>
        <dbReference type="Pfam" id="PF04542"/>
    </source>
</evidence>
<evidence type="ECO:0000256" key="2">
    <source>
        <dbReference type="ARBA" id="ARBA00023015"/>
    </source>
</evidence>
<dbReference type="GO" id="GO:0016987">
    <property type="term" value="F:sigma factor activity"/>
    <property type="evidence" value="ECO:0007669"/>
    <property type="project" value="UniProtKB-KW"/>
</dbReference>
<dbReference type="InterPro" id="IPR014284">
    <property type="entry name" value="RNA_pol_sigma-70_dom"/>
</dbReference>
<dbReference type="InterPro" id="IPR039425">
    <property type="entry name" value="RNA_pol_sigma-70-like"/>
</dbReference>
<protein>
    <submittedName>
        <fullName evidence="8">Sigma-70 family RNA polymerase sigma factor</fullName>
    </submittedName>
</protein>
<keyword evidence="3" id="KW-0731">Sigma factor</keyword>
<dbReference type="PANTHER" id="PTHR43133:SF58">
    <property type="entry name" value="ECF RNA POLYMERASE SIGMA FACTOR SIGD"/>
    <property type="match status" value="1"/>
</dbReference>
<dbReference type="InterPro" id="IPR013249">
    <property type="entry name" value="RNA_pol_sigma70_r4_t2"/>
</dbReference>
<proteinExistence type="inferred from homology"/>
<dbReference type="Proteomes" id="UP000474758">
    <property type="component" value="Unassembled WGS sequence"/>
</dbReference>
<sequence>MTDRETNWSALLRAAMAGDGQAYALFLGQITPVLRGIVRARGRTLGVEGQEDVLQEVLIAIHTKRHTWDQTAPLLPWLYAVTRHKIVDAYRRKGSSLHLSIEDFADVLEAETGPDLLAARDSARLIGQLDARSAAIVRAVSLDGHSTAEVGARMEMTEGAVRVALHRAIQKMARLARGLER</sequence>
<keyword evidence="4" id="KW-0238">DNA-binding</keyword>
<evidence type="ECO:0000259" key="7">
    <source>
        <dbReference type="Pfam" id="PF08281"/>
    </source>
</evidence>
<dbReference type="SUPFAM" id="SSF88659">
    <property type="entry name" value="Sigma3 and sigma4 domains of RNA polymerase sigma factors"/>
    <property type="match status" value="1"/>
</dbReference>
<dbReference type="Pfam" id="PF04542">
    <property type="entry name" value="Sigma70_r2"/>
    <property type="match status" value="1"/>
</dbReference>
<dbReference type="AlphaFoldDB" id="A0A6M1TQI2"/>
<dbReference type="NCBIfam" id="TIGR02937">
    <property type="entry name" value="sigma70-ECF"/>
    <property type="match status" value="1"/>
</dbReference>